<evidence type="ECO:0000256" key="1">
    <source>
        <dbReference type="ARBA" id="ARBA00006479"/>
    </source>
</evidence>
<dbReference type="SUPFAM" id="SSF53067">
    <property type="entry name" value="Actin-like ATPase domain"/>
    <property type="match status" value="1"/>
</dbReference>
<comment type="similarity">
    <text evidence="1">Belongs to the ROK (NagC/XylR) family.</text>
</comment>
<evidence type="ECO:0000313" key="4">
    <source>
        <dbReference type="Proteomes" id="UP000806528"/>
    </source>
</evidence>
<reference evidence="3 4" key="1">
    <citation type="submission" date="2020-09" db="EMBL/GenBank/DDBJ databases">
        <title>Diversity and distribution of actinomycetes associated with coral in the coast of Hainan.</title>
        <authorList>
            <person name="Li F."/>
        </authorList>
    </citation>
    <scope>NUCLEOTIDE SEQUENCE [LARGE SCALE GENOMIC DNA]</scope>
    <source>
        <strain evidence="3 4">HNM0947</strain>
    </source>
</reference>
<dbReference type="PANTHER" id="PTHR18964">
    <property type="entry name" value="ROK (REPRESSOR, ORF, KINASE) FAMILY"/>
    <property type="match status" value="1"/>
</dbReference>
<accession>A0ABR9P9Y5</accession>
<dbReference type="PANTHER" id="PTHR18964:SF149">
    <property type="entry name" value="BIFUNCTIONAL UDP-N-ACETYLGLUCOSAMINE 2-EPIMERASE_N-ACETYLMANNOSAMINE KINASE"/>
    <property type="match status" value="1"/>
</dbReference>
<dbReference type="InterPro" id="IPR000600">
    <property type="entry name" value="ROK"/>
</dbReference>
<gene>
    <name evidence="3" type="ORF">IDM40_18375</name>
</gene>
<dbReference type="EMBL" id="JADBGI010000016">
    <property type="protein sequence ID" value="MBE3000652.1"/>
    <property type="molecule type" value="Genomic_DNA"/>
</dbReference>
<dbReference type="InterPro" id="IPR043129">
    <property type="entry name" value="ATPase_NBD"/>
</dbReference>
<sequence length="336" mass="34098">MERCDALTTAAHGRAVGPGAAALAVDVGGTAVKIGLVDPRGVITDGATVATPGPGPGVEDRIVGLVTDAAEGLRNRYGRDAVAAVSVVVPGIVDEARGLAVHSANLGWRGVPFAQKLRDRTGLPATMSHDVRAAGLAEFGDAGAAHNAVMITIGTGIAAALRIDGRSYSSGGYAGEVGFLEVNVETSEGLFTGPLENIASTRAIAEAYTRRTGRAVNGSADVLARIGAGDRVAAQVWDGALGAIHQACHQIVTLLAPEAIILGGGLSEEAGISAAVSERLEHTLTFHRRPALSRARLGSAAGLIGAAMLSRDDPSVSVCPQRSEQGQRDEGGSVSR</sequence>
<dbReference type="Proteomes" id="UP000806528">
    <property type="component" value="Unassembled WGS sequence"/>
</dbReference>
<dbReference type="Gene3D" id="3.30.420.40">
    <property type="match status" value="2"/>
</dbReference>
<organism evidence="3 4">
    <name type="scientific">Nocardiopsis coralli</name>
    <dbReference type="NCBI Taxonomy" id="2772213"/>
    <lineage>
        <taxon>Bacteria</taxon>
        <taxon>Bacillati</taxon>
        <taxon>Actinomycetota</taxon>
        <taxon>Actinomycetes</taxon>
        <taxon>Streptosporangiales</taxon>
        <taxon>Nocardiopsidaceae</taxon>
        <taxon>Nocardiopsis</taxon>
    </lineage>
</organism>
<protein>
    <submittedName>
        <fullName evidence="3">ROK family protein</fullName>
    </submittedName>
</protein>
<evidence type="ECO:0000313" key="3">
    <source>
        <dbReference type="EMBL" id="MBE3000652.1"/>
    </source>
</evidence>
<comment type="caution">
    <text evidence="3">The sequence shown here is derived from an EMBL/GenBank/DDBJ whole genome shotgun (WGS) entry which is preliminary data.</text>
</comment>
<evidence type="ECO:0000256" key="2">
    <source>
        <dbReference type="SAM" id="MobiDB-lite"/>
    </source>
</evidence>
<name>A0ABR9P9Y5_9ACTN</name>
<keyword evidence="4" id="KW-1185">Reference proteome</keyword>
<dbReference type="RefSeq" id="WP_193123259.1">
    <property type="nucleotide sequence ID" value="NZ_JADBGI010000016.1"/>
</dbReference>
<feature type="region of interest" description="Disordered" evidence="2">
    <location>
        <begin position="313"/>
        <end position="336"/>
    </location>
</feature>
<proteinExistence type="inferred from homology"/>
<dbReference type="Pfam" id="PF00480">
    <property type="entry name" value="ROK"/>
    <property type="match status" value="1"/>
</dbReference>
<feature type="compositionally biased region" description="Basic and acidic residues" evidence="2">
    <location>
        <begin position="325"/>
        <end position="336"/>
    </location>
</feature>